<accession>A0AAW0FDB5</accession>
<evidence type="ECO:0000313" key="2">
    <source>
        <dbReference type="EMBL" id="KAK7679568.1"/>
    </source>
</evidence>
<proteinExistence type="predicted"/>
<dbReference type="EMBL" id="JASBNA010000096">
    <property type="protein sequence ID" value="KAK7677090.1"/>
    <property type="molecule type" value="Genomic_DNA"/>
</dbReference>
<organism evidence="2 3">
    <name type="scientific">Cerrena zonata</name>
    <dbReference type="NCBI Taxonomy" id="2478898"/>
    <lineage>
        <taxon>Eukaryota</taxon>
        <taxon>Fungi</taxon>
        <taxon>Dikarya</taxon>
        <taxon>Basidiomycota</taxon>
        <taxon>Agaricomycotina</taxon>
        <taxon>Agaricomycetes</taxon>
        <taxon>Polyporales</taxon>
        <taxon>Cerrenaceae</taxon>
        <taxon>Cerrena</taxon>
    </lineage>
</organism>
<comment type="caution">
    <text evidence="2">The sequence shown here is derived from an EMBL/GenBank/DDBJ whole genome shotgun (WGS) entry which is preliminary data.</text>
</comment>
<dbReference type="EMBL" id="JASBNA010000057">
    <property type="protein sequence ID" value="KAK7679568.1"/>
    <property type="molecule type" value="Genomic_DNA"/>
</dbReference>
<evidence type="ECO:0000313" key="1">
    <source>
        <dbReference type="EMBL" id="KAK7677090.1"/>
    </source>
</evidence>
<dbReference type="AlphaFoldDB" id="A0AAW0FDB5"/>
<sequence length="256" mass="28633">MFSDHHATSPNWNSVTNIQPISVSELEEAMLNMELQSPEVSIPLIIITDDTHHNYSLPTSRGTPSQAAHLGRYMEHRQEQIFEAPAFEQAIEENSLSVNSVLAPGETPLRVPNYIPGLLFTCNGIPGLDVSQFLNDRSILDDGDKTIPLTSEVTIVWKLMYHKYEPQVQRMRLSVSTTFADFAEIICRSLVDSHLRLSTEEPSSDSDPADELQTASLDKLMLPKMWLISFGRLNIGTTIWGADCEVNDGSLGFDWN</sequence>
<name>A0AAW0FDB5_9APHY</name>
<dbReference type="Proteomes" id="UP001385951">
    <property type="component" value="Unassembled WGS sequence"/>
</dbReference>
<protein>
    <submittedName>
        <fullName evidence="2">Uncharacterized protein</fullName>
    </submittedName>
</protein>
<reference evidence="2 3" key="1">
    <citation type="submission" date="2022-09" db="EMBL/GenBank/DDBJ databases">
        <authorList>
            <person name="Palmer J.M."/>
        </authorList>
    </citation>
    <scope>NUCLEOTIDE SEQUENCE [LARGE SCALE GENOMIC DNA]</scope>
    <source>
        <strain evidence="2 3">DSM 7382</strain>
    </source>
</reference>
<keyword evidence="3" id="KW-1185">Reference proteome</keyword>
<gene>
    <name evidence="2" type="ORF">QCA50_017278</name>
    <name evidence="1" type="ORF">QCA50_019988</name>
</gene>
<evidence type="ECO:0000313" key="3">
    <source>
        <dbReference type="Proteomes" id="UP001385951"/>
    </source>
</evidence>